<accession>A0A222UAN9</accession>
<gene>
    <name evidence="10" type="primary">R2R3MYB8</name>
</gene>
<organism evidence="10">
    <name type="scientific">Ginkgo biloba</name>
    <name type="common">Ginkgo</name>
    <name type="synonym">Maidenhair tree</name>
    <dbReference type="NCBI Taxonomy" id="3311"/>
    <lineage>
        <taxon>Eukaryota</taxon>
        <taxon>Viridiplantae</taxon>
        <taxon>Streptophyta</taxon>
        <taxon>Embryophyta</taxon>
        <taxon>Tracheophyta</taxon>
        <taxon>Spermatophyta</taxon>
        <taxon>Ginkgoidae</taxon>
        <taxon>Ginkgoales</taxon>
        <taxon>Ginkgoaceae</taxon>
        <taxon>Ginkgo</taxon>
    </lineage>
</organism>
<dbReference type="GO" id="GO:0000978">
    <property type="term" value="F:RNA polymerase II cis-regulatory region sequence-specific DNA binding"/>
    <property type="evidence" value="ECO:0007669"/>
    <property type="project" value="TreeGrafter"/>
</dbReference>
<evidence type="ECO:0000256" key="4">
    <source>
        <dbReference type="ARBA" id="ARBA00023125"/>
    </source>
</evidence>
<dbReference type="InterPro" id="IPR009057">
    <property type="entry name" value="Homeodomain-like_sf"/>
</dbReference>
<dbReference type="SUPFAM" id="SSF46689">
    <property type="entry name" value="Homeodomain-like"/>
    <property type="match status" value="1"/>
</dbReference>
<evidence type="ECO:0000259" key="8">
    <source>
        <dbReference type="PROSITE" id="PS50090"/>
    </source>
</evidence>
<evidence type="ECO:0000256" key="6">
    <source>
        <dbReference type="ARBA" id="ARBA00023242"/>
    </source>
</evidence>
<keyword evidence="5" id="KW-0804">Transcription</keyword>
<feature type="compositionally biased region" description="Basic and acidic residues" evidence="7">
    <location>
        <begin position="144"/>
        <end position="164"/>
    </location>
</feature>
<evidence type="ECO:0000256" key="7">
    <source>
        <dbReference type="SAM" id="MobiDB-lite"/>
    </source>
</evidence>
<feature type="region of interest" description="Disordered" evidence="7">
    <location>
        <begin position="144"/>
        <end position="188"/>
    </location>
</feature>
<dbReference type="InterPro" id="IPR001005">
    <property type="entry name" value="SANT/Myb"/>
</dbReference>
<dbReference type="Gene3D" id="1.10.10.60">
    <property type="entry name" value="Homeodomain-like"/>
    <property type="match status" value="2"/>
</dbReference>
<feature type="compositionally biased region" description="Basic and acidic residues" evidence="7">
    <location>
        <begin position="8"/>
        <end position="17"/>
    </location>
</feature>
<dbReference type="InterPro" id="IPR017930">
    <property type="entry name" value="Myb_dom"/>
</dbReference>
<dbReference type="PROSITE" id="PS51294">
    <property type="entry name" value="HTH_MYB"/>
    <property type="match status" value="2"/>
</dbReference>
<keyword evidence="4" id="KW-0238">DNA-binding</keyword>
<dbReference type="InterPro" id="IPR050560">
    <property type="entry name" value="MYB_TF"/>
</dbReference>
<feature type="domain" description="Myb-like" evidence="8">
    <location>
        <begin position="12"/>
        <end position="63"/>
    </location>
</feature>
<sequence length="394" mass="42836">MALMTLKSGHEEPDRIKGPWSPEEDAALQRFVQKYGPRNWSLISKAIPGRSGKSCRLRWCNQLSPQVEHRPFTPEEDAAIIRAHAQHGNKWATIARMLCGRTDNAIKNHWNSTLRRRCLAEKECEEGVVIGVCRDDDEINSFDGNRKRNLNEDGEHSSWEVDGRRSKKPSFAPDLCSPSASDRSDSSMGLASHVFRPVPRPLAFATFNNGNNVKQVQKASSASAADPPTSLSLSLPGTITSNITDAAAVPMRPPTNLQPQPQPPAADKPHESVLPSSFHIPMSPAAPPGYIKADEAMEWMSSAINSVLTQTLAPILSPRSHGAFVPSVETSANAGFLAIMREMVAKEVHNYMSAVQSSLAPSSNSALSPHPEFLGSSGVVRNVGVKRIGVGRFE</sequence>
<evidence type="ECO:0000256" key="5">
    <source>
        <dbReference type="ARBA" id="ARBA00023163"/>
    </source>
</evidence>
<keyword evidence="6" id="KW-0539">Nucleus</keyword>
<protein>
    <submittedName>
        <fullName evidence="10">R2R3MYB8</fullName>
    </submittedName>
</protein>
<dbReference type="CDD" id="cd00167">
    <property type="entry name" value="SANT"/>
    <property type="match status" value="2"/>
</dbReference>
<reference evidence="10" key="1">
    <citation type="journal article" date="2017" name="Physiol. Mol. Biol. Plants">
        <title>Identification and expression analysis under abiotic stress of the R2R3-MYB genes in Ginkgo biloba L.</title>
        <authorList>
            <person name="Liu X."/>
            <person name="Yu W."/>
            <person name="Zhang X."/>
            <person name="Wang G."/>
            <person name="Cao F."/>
            <person name="Cheng H."/>
        </authorList>
    </citation>
    <scope>NUCLEOTIDE SEQUENCE</scope>
</reference>
<dbReference type="PANTHER" id="PTHR45614:SF82">
    <property type="entry name" value="OS01G0977300 PROTEIN"/>
    <property type="match status" value="1"/>
</dbReference>
<dbReference type="SMR" id="A0A222UAN9"/>
<feature type="domain" description="HTH myb-type" evidence="9">
    <location>
        <begin position="69"/>
        <end position="118"/>
    </location>
</feature>
<name>A0A222UAN9_GINBI</name>
<dbReference type="SMART" id="SM00717">
    <property type="entry name" value="SANT"/>
    <property type="match status" value="2"/>
</dbReference>
<dbReference type="PANTHER" id="PTHR45614">
    <property type="entry name" value="MYB PROTEIN-RELATED"/>
    <property type="match status" value="1"/>
</dbReference>
<feature type="region of interest" description="Disordered" evidence="7">
    <location>
        <begin position="1"/>
        <end position="21"/>
    </location>
</feature>
<dbReference type="FunFam" id="1.10.10.60:FF:000060">
    <property type="entry name" value="MYB transcription factor"/>
    <property type="match status" value="1"/>
</dbReference>
<evidence type="ECO:0000256" key="2">
    <source>
        <dbReference type="ARBA" id="ARBA00022737"/>
    </source>
</evidence>
<comment type="subcellular location">
    <subcellularLocation>
        <location evidence="1">Nucleus</location>
    </subcellularLocation>
</comment>
<dbReference type="EMBL" id="KY703719">
    <property type="protein sequence ID" value="ASR18093.1"/>
    <property type="molecule type" value="mRNA"/>
</dbReference>
<evidence type="ECO:0000259" key="9">
    <source>
        <dbReference type="PROSITE" id="PS51294"/>
    </source>
</evidence>
<dbReference type="AlphaFoldDB" id="A0A222UAN9"/>
<evidence type="ECO:0000313" key="10">
    <source>
        <dbReference type="EMBL" id="ASR18093.1"/>
    </source>
</evidence>
<proteinExistence type="evidence at transcript level"/>
<dbReference type="GO" id="GO:0000981">
    <property type="term" value="F:DNA-binding transcription factor activity, RNA polymerase II-specific"/>
    <property type="evidence" value="ECO:0007669"/>
    <property type="project" value="TreeGrafter"/>
</dbReference>
<feature type="region of interest" description="Disordered" evidence="7">
    <location>
        <begin position="249"/>
        <end position="276"/>
    </location>
</feature>
<feature type="domain" description="Myb-like" evidence="8">
    <location>
        <begin position="64"/>
        <end position="114"/>
    </location>
</feature>
<feature type="domain" description="HTH myb-type" evidence="9">
    <location>
        <begin position="12"/>
        <end position="67"/>
    </location>
</feature>
<dbReference type="Pfam" id="PF00249">
    <property type="entry name" value="Myb_DNA-binding"/>
    <property type="match status" value="2"/>
</dbReference>
<keyword evidence="2" id="KW-0677">Repeat</keyword>
<keyword evidence="3" id="KW-0805">Transcription regulation</keyword>
<evidence type="ECO:0000256" key="3">
    <source>
        <dbReference type="ARBA" id="ARBA00023015"/>
    </source>
</evidence>
<dbReference type="PROSITE" id="PS50090">
    <property type="entry name" value="MYB_LIKE"/>
    <property type="match status" value="2"/>
</dbReference>
<dbReference type="GO" id="GO:0005634">
    <property type="term" value="C:nucleus"/>
    <property type="evidence" value="ECO:0007669"/>
    <property type="project" value="UniProtKB-SubCell"/>
</dbReference>
<evidence type="ECO:0000256" key="1">
    <source>
        <dbReference type="ARBA" id="ARBA00004123"/>
    </source>
</evidence>